<dbReference type="InParanoid" id="A0A067ME37"/>
<organism evidence="1 2">
    <name type="scientific">Botryobasidium botryosum (strain FD-172 SS1)</name>
    <dbReference type="NCBI Taxonomy" id="930990"/>
    <lineage>
        <taxon>Eukaryota</taxon>
        <taxon>Fungi</taxon>
        <taxon>Dikarya</taxon>
        <taxon>Basidiomycota</taxon>
        <taxon>Agaricomycotina</taxon>
        <taxon>Agaricomycetes</taxon>
        <taxon>Cantharellales</taxon>
        <taxon>Botryobasidiaceae</taxon>
        <taxon>Botryobasidium</taxon>
    </lineage>
</organism>
<dbReference type="HOGENOM" id="CLU_1731167_0_0_1"/>
<name>A0A067ME37_BOTB1</name>
<accession>A0A067ME37</accession>
<proteinExistence type="predicted"/>
<evidence type="ECO:0000313" key="2">
    <source>
        <dbReference type="Proteomes" id="UP000027195"/>
    </source>
</evidence>
<dbReference type="OrthoDB" id="10264655at2759"/>
<dbReference type="Proteomes" id="UP000027195">
    <property type="component" value="Unassembled WGS sequence"/>
</dbReference>
<dbReference type="EMBL" id="KL198070">
    <property type="protein sequence ID" value="KDQ10162.1"/>
    <property type="molecule type" value="Genomic_DNA"/>
</dbReference>
<gene>
    <name evidence="1" type="ORF">BOTBODRAFT_498709</name>
</gene>
<dbReference type="AlphaFoldDB" id="A0A067ME37"/>
<sequence>MTYPYSTFYDLKEALVISEVQILRQLGFAMTRIGGRRPGVLSPAVIEVGLHAIIARSGDEVVLAVKFPVGCVDVLLYGMVVNSLLLLGLDEHPDAAQKAWEYLNDAHSKHPYTRSTPYLPSHAPPFSSLRGRSAYRSLWARVCYSTRSWRI</sequence>
<keyword evidence="2" id="KW-1185">Reference proteome</keyword>
<protein>
    <submittedName>
        <fullName evidence="1">Uncharacterized protein</fullName>
    </submittedName>
</protein>
<reference evidence="2" key="1">
    <citation type="journal article" date="2014" name="Proc. Natl. Acad. Sci. U.S.A.">
        <title>Extensive sampling of basidiomycete genomes demonstrates inadequacy of the white-rot/brown-rot paradigm for wood decay fungi.</title>
        <authorList>
            <person name="Riley R."/>
            <person name="Salamov A.A."/>
            <person name="Brown D.W."/>
            <person name="Nagy L.G."/>
            <person name="Floudas D."/>
            <person name="Held B.W."/>
            <person name="Levasseur A."/>
            <person name="Lombard V."/>
            <person name="Morin E."/>
            <person name="Otillar R."/>
            <person name="Lindquist E.A."/>
            <person name="Sun H."/>
            <person name="LaButti K.M."/>
            <person name="Schmutz J."/>
            <person name="Jabbour D."/>
            <person name="Luo H."/>
            <person name="Baker S.E."/>
            <person name="Pisabarro A.G."/>
            <person name="Walton J.D."/>
            <person name="Blanchette R.A."/>
            <person name="Henrissat B."/>
            <person name="Martin F."/>
            <person name="Cullen D."/>
            <person name="Hibbett D.S."/>
            <person name="Grigoriev I.V."/>
        </authorList>
    </citation>
    <scope>NUCLEOTIDE SEQUENCE [LARGE SCALE GENOMIC DNA]</scope>
    <source>
        <strain evidence="2">FD-172 SS1</strain>
    </source>
</reference>
<evidence type="ECO:0000313" key="1">
    <source>
        <dbReference type="EMBL" id="KDQ10162.1"/>
    </source>
</evidence>